<evidence type="ECO:0000259" key="3">
    <source>
        <dbReference type="Pfam" id="PF13193"/>
    </source>
</evidence>
<dbReference type="Pfam" id="PF13193">
    <property type="entry name" value="AMP-binding_C"/>
    <property type="match status" value="1"/>
</dbReference>
<comment type="similarity">
    <text evidence="1">Belongs to the ATP-dependent AMP-binding enzyme family.</text>
</comment>
<dbReference type="Gene3D" id="3.30.300.30">
    <property type="match status" value="1"/>
</dbReference>
<name>A0A0C4E144_MAGP6</name>
<reference evidence="5" key="5">
    <citation type="submission" date="2015-06" db="UniProtKB">
        <authorList>
            <consortium name="EnsemblFungi"/>
        </authorList>
    </citation>
    <scope>IDENTIFICATION</scope>
    <source>
        <strain evidence="5">ATCC 64411</strain>
    </source>
</reference>
<evidence type="ECO:0000256" key="1">
    <source>
        <dbReference type="ARBA" id="ARBA00006432"/>
    </source>
</evidence>
<feature type="domain" description="AMP-binding enzyme C-terminal" evidence="3">
    <location>
        <begin position="123"/>
        <end position="204"/>
    </location>
</feature>
<reference evidence="6" key="2">
    <citation type="submission" date="2010-05" db="EMBL/GenBank/DDBJ databases">
        <title>The genome sequence of Magnaporthe poae strain ATCC 64411.</title>
        <authorList>
            <person name="Ma L.-J."/>
            <person name="Dead R."/>
            <person name="Young S."/>
            <person name="Zeng Q."/>
            <person name="Koehrsen M."/>
            <person name="Alvarado L."/>
            <person name="Berlin A."/>
            <person name="Chapman S.B."/>
            <person name="Chen Z."/>
            <person name="Freedman E."/>
            <person name="Gellesch M."/>
            <person name="Goldberg J."/>
            <person name="Griggs A."/>
            <person name="Gujja S."/>
            <person name="Heilman E.R."/>
            <person name="Heiman D."/>
            <person name="Hepburn T."/>
            <person name="Howarth C."/>
            <person name="Jen D."/>
            <person name="Larson L."/>
            <person name="Mehta T."/>
            <person name="Neiman D."/>
            <person name="Pearson M."/>
            <person name="Roberts A."/>
            <person name="Saif S."/>
            <person name="Shea T."/>
            <person name="Shenoy N."/>
            <person name="Sisk P."/>
            <person name="Stolte C."/>
            <person name="Sykes S."/>
            <person name="Walk T."/>
            <person name="White J."/>
            <person name="Yandava C."/>
            <person name="Haas B."/>
            <person name="Nusbaum C."/>
            <person name="Birren B."/>
        </authorList>
    </citation>
    <scope>NUCLEOTIDE SEQUENCE [LARGE SCALE GENOMIC DNA]</scope>
    <source>
        <strain evidence="6">ATCC 64411 / 73-15</strain>
    </source>
</reference>
<dbReference type="GO" id="GO:0031956">
    <property type="term" value="F:medium-chain fatty acid-CoA ligase activity"/>
    <property type="evidence" value="ECO:0007669"/>
    <property type="project" value="TreeGrafter"/>
</dbReference>
<dbReference type="AlphaFoldDB" id="A0A0C4E144"/>
<dbReference type="eggNOG" id="KOG1177">
    <property type="taxonomic scope" value="Eukaryota"/>
</dbReference>
<dbReference type="FunFam" id="3.30.300.30:FF:000008">
    <property type="entry name" value="2,3-dihydroxybenzoate-AMP ligase"/>
    <property type="match status" value="1"/>
</dbReference>
<proteinExistence type="inferred from homology"/>
<reference evidence="4" key="3">
    <citation type="submission" date="2011-03" db="EMBL/GenBank/DDBJ databases">
        <title>Annotation of Magnaporthe poae ATCC 64411.</title>
        <authorList>
            <person name="Ma L.-J."/>
            <person name="Dead R."/>
            <person name="Young S.K."/>
            <person name="Zeng Q."/>
            <person name="Gargeya S."/>
            <person name="Fitzgerald M."/>
            <person name="Haas B."/>
            <person name="Abouelleil A."/>
            <person name="Alvarado L."/>
            <person name="Arachchi H.M."/>
            <person name="Berlin A."/>
            <person name="Brown A."/>
            <person name="Chapman S.B."/>
            <person name="Chen Z."/>
            <person name="Dunbar C."/>
            <person name="Freedman E."/>
            <person name="Gearin G."/>
            <person name="Gellesch M."/>
            <person name="Goldberg J."/>
            <person name="Griggs A."/>
            <person name="Gujja S."/>
            <person name="Heiman D."/>
            <person name="Howarth C."/>
            <person name="Larson L."/>
            <person name="Lui A."/>
            <person name="MacDonald P.J.P."/>
            <person name="Mehta T."/>
            <person name="Montmayeur A."/>
            <person name="Murphy C."/>
            <person name="Neiman D."/>
            <person name="Pearson M."/>
            <person name="Priest M."/>
            <person name="Roberts A."/>
            <person name="Saif S."/>
            <person name="Shea T."/>
            <person name="Shenoy N."/>
            <person name="Sisk P."/>
            <person name="Stolte C."/>
            <person name="Sykes S."/>
            <person name="Yandava C."/>
            <person name="Wortman J."/>
            <person name="Nusbaum C."/>
            <person name="Birren B."/>
        </authorList>
    </citation>
    <scope>NUCLEOTIDE SEQUENCE</scope>
    <source>
        <strain evidence="4">ATCC 64411</strain>
    </source>
</reference>
<dbReference type="EMBL" id="ADBL01001459">
    <property type="status" value="NOT_ANNOTATED_CDS"/>
    <property type="molecule type" value="Genomic_DNA"/>
</dbReference>
<dbReference type="PANTHER" id="PTHR43201:SF5">
    <property type="entry name" value="MEDIUM-CHAIN ACYL-COA LIGASE ACSF2, MITOCHONDRIAL"/>
    <property type="match status" value="1"/>
</dbReference>
<evidence type="ECO:0000313" key="6">
    <source>
        <dbReference type="Proteomes" id="UP000011715"/>
    </source>
</evidence>
<dbReference type="OrthoDB" id="1898221at2759"/>
<reference evidence="4" key="1">
    <citation type="submission" date="2010-05" db="EMBL/GenBank/DDBJ databases">
        <title>The Genome Sequence of Magnaporthe poae strain ATCC 64411.</title>
        <authorList>
            <consortium name="The Broad Institute Genome Sequencing Platform"/>
            <consortium name="Broad Institute Genome Sequencing Center for Infectious Disease"/>
            <person name="Ma L.-J."/>
            <person name="Dead R."/>
            <person name="Young S."/>
            <person name="Zeng Q."/>
            <person name="Koehrsen M."/>
            <person name="Alvarado L."/>
            <person name="Berlin A."/>
            <person name="Chapman S.B."/>
            <person name="Chen Z."/>
            <person name="Freedman E."/>
            <person name="Gellesch M."/>
            <person name="Goldberg J."/>
            <person name="Griggs A."/>
            <person name="Gujja S."/>
            <person name="Heilman E.R."/>
            <person name="Heiman D."/>
            <person name="Hepburn T."/>
            <person name="Howarth C."/>
            <person name="Jen D."/>
            <person name="Larson L."/>
            <person name="Mehta T."/>
            <person name="Neiman D."/>
            <person name="Pearson M."/>
            <person name="Roberts A."/>
            <person name="Saif S."/>
            <person name="Shea T."/>
            <person name="Shenoy N."/>
            <person name="Sisk P."/>
            <person name="Stolte C."/>
            <person name="Sykes S."/>
            <person name="Walk T."/>
            <person name="White J."/>
            <person name="Yandava C."/>
            <person name="Haas B."/>
            <person name="Nusbaum C."/>
            <person name="Birren B."/>
        </authorList>
    </citation>
    <scope>NUCLEOTIDE SEQUENCE</scope>
    <source>
        <strain evidence="4">ATCC 64411</strain>
    </source>
</reference>
<accession>A0A0C4E144</accession>
<dbReference type="InterPro" id="IPR042099">
    <property type="entry name" value="ANL_N_sf"/>
</dbReference>
<dbReference type="STRING" id="644358.A0A0C4E144"/>
<protein>
    <recommendedName>
        <fullName evidence="3">AMP-binding enzyme C-terminal domain-containing protein</fullName>
    </recommendedName>
</protein>
<dbReference type="SUPFAM" id="SSF56801">
    <property type="entry name" value="Acetyl-CoA synthetase-like"/>
    <property type="match status" value="1"/>
</dbReference>
<sequence length="222" mass="23655">MVVAKAGSVGRSPTWTEVEIMDEEGNPVSGANVAGEIVITGLNVSPGYWGGLSAVDGRPVLLSLDGSGKPVYANAAAAAAGNRRLPRFRTGDVAYRDEDGFVYIMDRRKDVFISGGENVYPAEVEAALMEHPEVAEAAVIGVPDARWGEVGRAYIVLSQSPSQSQSQEGRSDDLVEHCRGLIGAYKIPRQLRFVDSLPRTGSGKVMKHVLRVEAAAETDATQ</sequence>
<evidence type="ECO:0000313" key="5">
    <source>
        <dbReference type="EnsemblFungi" id="MAPG_06089T0"/>
    </source>
</evidence>
<dbReference type="PANTHER" id="PTHR43201">
    <property type="entry name" value="ACYL-COA SYNTHETASE"/>
    <property type="match status" value="1"/>
</dbReference>
<evidence type="ECO:0000256" key="2">
    <source>
        <dbReference type="ARBA" id="ARBA00022598"/>
    </source>
</evidence>
<keyword evidence="2" id="KW-0436">Ligase</keyword>
<dbReference type="GO" id="GO:0006631">
    <property type="term" value="P:fatty acid metabolic process"/>
    <property type="evidence" value="ECO:0007669"/>
    <property type="project" value="TreeGrafter"/>
</dbReference>
<dbReference type="EMBL" id="GL876970">
    <property type="protein sequence ID" value="KLU87084.1"/>
    <property type="molecule type" value="Genomic_DNA"/>
</dbReference>
<organism evidence="5 6">
    <name type="scientific">Magnaporthiopsis poae (strain ATCC 64411 / 73-15)</name>
    <name type="common">Kentucky bluegrass fungus</name>
    <name type="synonym">Magnaporthe poae</name>
    <dbReference type="NCBI Taxonomy" id="644358"/>
    <lineage>
        <taxon>Eukaryota</taxon>
        <taxon>Fungi</taxon>
        <taxon>Dikarya</taxon>
        <taxon>Ascomycota</taxon>
        <taxon>Pezizomycotina</taxon>
        <taxon>Sordariomycetes</taxon>
        <taxon>Sordariomycetidae</taxon>
        <taxon>Magnaporthales</taxon>
        <taxon>Magnaporthaceae</taxon>
        <taxon>Magnaporthiopsis</taxon>
    </lineage>
</organism>
<dbReference type="Proteomes" id="UP000011715">
    <property type="component" value="Unassembled WGS sequence"/>
</dbReference>
<dbReference type="InterPro" id="IPR045851">
    <property type="entry name" value="AMP-bd_C_sf"/>
</dbReference>
<reference evidence="5" key="4">
    <citation type="journal article" date="2015" name="G3 (Bethesda)">
        <title>Genome sequences of three phytopathogenic species of the Magnaporthaceae family of fungi.</title>
        <authorList>
            <person name="Okagaki L.H."/>
            <person name="Nunes C.C."/>
            <person name="Sailsbery J."/>
            <person name="Clay B."/>
            <person name="Brown D."/>
            <person name="John T."/>
            <person name="Oh Y."/>
            <person name="Young N."/>
            <person name="Fitzgerald M."/>
            <person name="Haas B.J."/>
            <person name="Zeng Q."/>
            <person name="Young S."/>
            <person name="Adiconis X."/>
            <person name="Fan L."/>
            <person name="Levin J.Z."/>
            <person name="Mitchell T.K."/>
            <person name="Okubara P.A."/>
            <person name="Farman M.L."/>
            <person name="Kohn L.M."/>
            <person name="Birren B."/>
            <person name="Ma L.-J."/>
            <person name="Dean R.A."/>
        </authorList>
    </citation>
    <scope>NUCLEOTIDE SEQUENCE</scope>
    <source>
        <strain evidence="5">ATCC 64411 / 73-15</strain>
    </source>
</reference>
<dbReference type="EnsemblFungi" id="MAPG_06089T0">
    <property type="protein sequence ID" value="MAPG_06089T0"/>
    <property type="gene ID" value="MAPG_06089"/>
</dbReference>
<dbReference type="Gene3D" id="3.40.50.12780">
    <property type="entry name" value="N-terminal domain of ligase-like"/>
    <property type="match status" value="1"/>
</dbReference>
<gene>
    <name evidence="4" type="ORF">MAPG_06089</name>
</gene>
<dbReference type="InterPro" id="IPR025110">
    <property type="entry name" value="AMP-bd_C"/>
</dbReference>
<evidence type="ECO:0000313" key="4">
    <source>
        <dbReference type="EMBL" id="KLU87084.1"/>
    </source>
</evidence>
<dbReference type="VEuPathDB" id="FungiDB:MAPG_06089"/>
<keyword evidence="6" id="KW-1185">Reference proteome</keyword>